<gene>
    <name evidence="7" type="ORF">Din_012135</name>
</gene>
<evidence type="ECO:0000256" key="4">
    <source>
        <dbReference type="PROSITE-ProRule" id="PRU10141"/>
    </source>
</evidence>
<dbReference type="InterPro" id="IPR001245">
    <property type="entry name" value="Ser-Thr/Tyr_kinase_cat_dom"/>
</dbReference>
<evidence type="ECO:0000256" key="3">
    <source>
        <dbReference type="ARBA" id="ARBA00022840"/>
    </source>
</evidence>
<name>A0A5B6ZF43_DAVIN</name>
<dbReference type="Pfam" id="PF07714">
    <property type="entry name" value="PK_Tyr_Ser-Thr"/>
    <property type="match status" value="1"/>
</dbReference>
<evidence type="ECO:0000256" key="1">
    <source>
        <dbReference type="ARBA" id="ARBA00022679"/>
    </source>
</evidence>
<dbReference type="PANTHER" id="PTHR46008">
    <property type="entry name" value="LEAF RUST 10 DISEASE-RESISTANCE LOCUS RECEPTOR-LIKE PROTEIN KINASE-LIKE 1.4"/>
    <property type="match status" value="1"/>
</dbReference>
<dbReference type="InterPro" id="IPR011009">
    <property type="entry name" value="Kinase-like_dom_sf"/>
</dbReference>
<proteinExistence type="predicted"/>
<evidence type="ECO:0000256" key="2">
    <source>
        <dbReference type="ARBA" id="ARBA00022741"/>
    </source>
</evidence>
<feature type="domain" description="Protein kinase" evidence="6">
    <location>
        <begin position="348"/>
        <end position="429"/>
    </location>
</feature>
<dbReference type="GO" id="GO:0004672">
    <property type="term" value="F:protein kinase activity"/>
    <property type="evidence" value="ECO:0007669"/>
    <property type="project" value="InterPro"/>
</dbReference>
<keyword evidence="5" id="KW-0472">Membrane</keyword>
<dbReference type="Gene3D" id="3.30.200.20">
    <property type="entry name" value="Phosphorylase Kinase, domain 1"/>
    <property type="match status" value="1"/>
</dbReference>
<protein>
    <recommendedName>
        <fullName evidence="6">Protein kinase domain-containing protein</fullName>
    </recommendedName>
</protein>
<accession>A0A5B6ZF43</accession>
<keyword evidence="1" id="KW-0808">Transferase</keyword>
<dbReference type="PROSITE" id="PS50011">
    <property type="entry name" value="PROTEIN_KINASE_DOM"/>
    <property type="match status" value="1"/>
</dbReference>
<keyword evidence="2 4" id="KW-0547">Nucleotide-binding</keyword>
<dbReference type="InterPro" id="IPR000719">
    <property type="entry name" value="Prot_kinase_dom"/>
</dbReference>
<feature type="transmembrane region" description="Helical" evidence="5">
    <location>
        <begin position="279"/>
        <end position="300"/>
    </location>
</feature>
<keyword evidence="5" id="KW-1133">Transmembrane helix</keyword>
<organism evidence="7">
    <name type="scientific">Davidia involucrata</name>
    <name type="common">Dove tree</name>
    <dbReference type="NCBI Taxonomy" id="16924"/>
    <lineage>
        <taxon>Eukaryota</taxon>
        <taxon>Viridiplantae</taxon>
        <taxon>Streptophyta</taxon>
        <taxon>Embryophyta</taxon>
        <taxon>Tracheophyta</taxon>
        <taxon>Spermatophyta</taxon>
        <taxon>Magnoliopsida</taxon>
        <taxon>eudicotyledons</taxon>
        <taxon>Gunneridae</taxon>
        <taxon>Pentapetalae</taxon>
        <taxon>asterids</taxon>
        <taxon>Cornales</taxon>
        <taxon>Nyssaceae</taxon>
        <taxon>Davidia</taxon>
    </lineage>
</organism>
<keyword evidence="3 4" id="KW-0067">ATP-binding</keyword>
<dbReference type="FunFam" id="3.30.200.20:FF:000178">
    <property type="entry name" value="serine/threonine-protein kinase PBS1-like"/>
    <property type="match status" value="1"/>
</dbReference>
<dbReference type="PROSITE" id="PS00107">
    <property type="entry name" value="PROTEIN_KINASE_ATP"/>
    <property type="match status" value="1"/>
</dbReference>
<evidence type="ECO:0000256" key="5">
    <source>
        <dbReference type="SAM" id="Phobius"/>
    </source>
</evidence>
<sequence>MMVVIVGFGIRMALAYFLVFFVLSHLVVLLQSAEEQKIYNRSCPPFQCGKLGEIRYPFTNISQPECGSCMIDCSKQKIKLGKGGHWYAVTNISQAKTIAIDDRDLKNLLQSHNCSVLNNLTCSNSTSISFKINPANITLYKCPRHPDLTPQTDELFNGYYNYTDCDDYNIYYSHHVDNHSTPQSLPHQCAVIQLPVSLSTERSPDLFKLLTAQFSLELIDHCWHCRSRGGQCQYDSEGNLYCANLNGTKTGEGEGQCQQDSKGNDHCANLNGKNKSRVLILPIGISVAIVVIAIILLCCFKRKCSSGKSMIFWNEVTENHQNIEAFLKNYGSLAPKRYSYSDIKKMTNSFKDKLGQGGYGGVYKGKLHNGCPLAVKVLNELKGNGEDFINEVASISRTSHINIVTLLGFCFEGPKRALIYEFMPKGSLE</sequence>
<dbReference type="AlphaFoldDB" id="A0A5B6ZF43"/>
<evidence type="ECO:0000313" key="7">
    <source>
        <dbReference type="EMBL" id="MPA42694.1"/>
    </source>
</evidence>
<keyword evidence="5" id="KW-0812">Transmembrane</keyword>
<dbReference type="GO" id="GO:0005524">
    <property type="term" value="F:ATP binding"/>
    <property type="evidence" value="ECO:0007669"/>
    <property type="project" value="UniProtKB-UniRule"/>
</dbReference>
<evidence type="ECO:0000259" key="6">
    <source>
        <dbReference type="PROSITE" id="PS50011"/>
    </source>
</evidence>
<dbReference type="PANTHER" id="PTHR46008:SF2">
    <property type="entry name" value="LEAF RUST 10 DISEASE-RESISTANCE LOCUS RECEPTOR-LIKE PROTEIN KINASE-LIKE 1.4"/>
    <property type="match status" value="1"/>
</dbReference>
<dbReference type="SUPFAM" id="SSF56112">
    <property type="entry name" value="Protein kinase-like (PK-like)"/>
    <property type="match status" value="1"/>
</dbReference>
<reference evidence="7" key="1">
    <citation type="submission" date="2019-08" db="EMBL/GenBank/DDBJ databases">
        <title>Reference gene set and small RNA set construction with multiple tissues from Davidia involucrata Baill.</title>
        <authorList>
            <person name="Yang H."/>
            <person name="Zhou C."/>
            <person name="Li G."/>
            <person name="Wang J."/>
            <person name="Gao P."/>
            <person name="Wang M."/>
            <person name="Wang R."/>
            <person name="Zhao Y."/>
        </authorList>
    </citation>
    <scope>NUCLEOTIDE SEQUENCE</scope>
    <source>
        <tissue evidence="7">Mixed with DoveR01_LX</tissue>
    </source>
</reference>
<feature type="binding site" evidence="4">
    <location>
        <position position="376"/>
    </location>
    <ligand>
        <name>ATP</name>
        <dbReference type="ChEBI" id="CHEBI:30616"/>
    </ligand>
</feature>
<dbReference type="EMBL" id="GHES01012135">
    <property type="protein sequence ID" value="MPA42694.1"/>
    <property type="molecule type" value="Transcribed_RNA"/>
</dbReference>
<dbReference type="InterPro" id="IPR017441">
    <property type="entry name" value="Protein_kinase_ATP_BS"/>
</dbReference>